<dbReference type="OrthoDB" id="414698at2759"/>
<proteinExistence type="predicted"/>
<dbReference type="InterPro" id="IPR029058">
    <property type="entry name" value="AB_hydrolase_fold"/>
</dbReference>
<evidence type="ECO:0000259" key="2">
    <source>
        <dbReference type="Pfam" id="PF03959"/>
    </source>
</evidence>
<dbReference type="PANTHER" id="PTHR48070">
    <property type="entry name" value="ESTERASE OVCA2"/>
    <property type="match status" value="1"/>
</dbReference>
<dbReference type="Proteomes" id="UP000053617">
    <property type="component" value="Unassembled WGS sequence"/>
</dbReference>
<dbReference type="PANTHER" id="PTHR48070:SF4">
    <property type="entry name" value="ESTERASE ALNB"/>
    <property type="match status" value="1"/>
</dbReference>
<gene>
    <name evidence="3" type="ORF">Z518_00506</name>
</gene>
<organism evidence="3 4">
    <name type="scientific">Rhinocladiella mackenziei CBS 650.93</name>
    <dbReference type="NCBI Taxonomy" id="1442369"/>
    <lineage>
        <taxon>Eukaryota</taxon>
        <taxon>Fungi</taxon>
        <taxon>Dikarya</taxon>
        <taxon>Ascomycota</taxon>
        <taxon>Pezizomycotina</taxon>
        <taxon>Eurotiomycetes</taxon>
        <taxon>Chaetothyriomycetidae</taxon>
        <taxon>Chaetothyriales</taxon>
        <taxon>Herpotrichiellaceae</taxon>
        <taxon>Rhinocladiella</taxon>
    </lineage>
</organism>
<accession>A0A0D2J162</accession>
<protein>
    <recommendedName>
        <fullName evidence="2">Serine hydrolase domain-containing protein</fullName>
    </recommendedName>
</protein>
<dbReference type="Pfam" id="PF03959">
    <property type="entry name" value="FSH1"/>
    <property type="match status" value="1"/>
</dbReference>
<dbReference type="Gene3D" id="3.40.50.1820">
    <property type="entry name" value="alpha/beta hydrolase"/>
    <property type="match status" value="1"/>
</dbReference>
<dbReference type="RefSeq" id="XP_013276562.1">
    <property type="nucleotide sequence ID" value="XM_013421108.1"/>
</dbReference>
<dbReference type="InterPro" id="IPR050593">
    <property type="entry name" value="LovG"/>
</dbReference>
<dbReference type="VEuPathDB" id="FungiDB:Z518_00506"/>
<evidence type="ECO:0000313" key="3">
    <source>
        <dbReference type="EMBL" id="KIX09426.1"/>
    </source>
</evidence>
<dbReference type="GO" id="GO:0005737">
    <property type="term" value="C:cytoplasm"/>
    <property type="evidence" value="ECO:0007669"/>
    <property type="project" value="TreeGrafter"/>
</dbReference>
<dbReference type="AlphaFoldDB" id="A0A0D2J162"/>
<evidence type="ECO:0000313" key="4">
    <source>
        <dbReference type="Proteomes" id="UP000053617"/>
    </source>
</evidence>
<dbReference type="EMBL" id="KN847475">
    <property type="protein sequence ID" value="KIX09426.1"/>
    <property type="molecule type" value="Genomic_DNA"/>
</dbReference>
<dbReference type="STRING" id="1442369.A0A0D2J162"/>
<dbReference type="HOGENOM" id="CLU_051938_4_1_1"/>
<keyword evidence="4" id="KW-1185">Reference proteome</keyword>
<feature type="domain" description="Serine hydrolase" evidence="2">
    <location>
        <begin position="2"/>
        <end position="262"/>
    </location>
</feature>
<sequence length="288" mass="31897">MRLLCLHGYGTNANVLTNQLSTFFSVADSSIEPVYIEGEVECPKARGLGAFATGPFSCYYDNFAPESVKRAHEMITEVIEEDGPFDGILGFSQGASLAAAYLLQHEIDRPDTPPPFKFAMIFSSIISFTPDESCCREIVDHLSDKDVEQLAGFPDADFSALPQDAKTLFQTMAKALSAGVDGGFLHGHPDQEVFRRRDAALIPRILHPELIKQRIRVPTVHVVGKKDNPFMLEQSQLVYRLCQEGMAKWLEHSAGHDVPRNVAEAKEAVKAMEWAAKEGEEQSVLCRL</sequence>
<dbReference type="SUPFAM" id="SSF53474">
    <property type="entry name" value="alpha/beta-Hydrolases"/>
    <property type="match status" value="1"/>
</dbReference>
<name>A0A0D2J162_9EURO</name>
<keyword evidence="1" id="KW-0378">Hydrolase</keyword>
<dbReference type="GeneID" id="25288577"/>
<dbReference type="GO" id="GO:0016787">
    <property type="term" value="F:hydrolase activity"/>
    <property type="evidence" value="ECO:0007669"/>
    <property type="project" value="UniProtKB-KW"/>
</dbReference>
<dbReference type="GO" id="GO:0019748">
    <property type="term" value="P:secondary metabolic process"/>
    <property type="evidence" value="ECO:0007669"/>
    <property type="project" value="TreeGrafter"/>
</dbReference>
<dbReference type="GO" id="GO:0005634">
    <property type="term" value="C:nucleus"/>
    <property type="evidence" value="ECO:0007669"/>
    <property type="project" value="TreeGrafter"/>
</dbReference>
<dbReference type="InterPro" id="IPR005645">
    <property type="entry name" value="FSH-like_dom"/>
</dbReference>
<reference evidence="3 4" key="1">
    <citation type="submission" date="2015-01" db="EMBL/GenBank/DDBJ databases">
        <title>The Genome Sequence of Rhinocladiella mackenzie CBS 650.93.</title>
        <authorList>
            <consortium name="The Broad Institute Genomics Platform"/>
            <person name="Cuomo C."/>
            <person name="de Hoog S."/>
            <person name="Gorbushina A."/>
            <person name="Stielow B."/>
            <person name="Teixiera M."/>
            <person name="Abouelleil A."/>
            <person name="Chapman S.B."/>
            <person name="Priest M."/>
            <person name="Young S.K."/>
            <person name="Wortman J."/>
            <person name="Nusbaum C."/>
            <person name="Birren B."/>
        </authorList>
    </citation>
    <scope>NUCLEOTIDE SEQUENCE [LARGE SCALE GENOMIC DNA]</scope>
    <source>
        <strain evidence="3 4">CBS 650.93</strain>
    </source>
</reference>
<evidence type="ECO:0000256" key="1">
    <source>
        <dbReference type="ARBA" id="ARBA00022801"/>
    </source>
</evidence>